<comment type="caution">
    <text evidence="1">The sequence shown here is derived from an EMBL/GenBank/DDBJ whole genome shotgun (WGS) entry which is preliminary data.</text>
</comment>
<sequence length="110" mass="12594">MCFRASSYFLGAFSWCYLSYRNGMFSCVTHFEGRLRETGHCVQSCLYPKSSRLLLGLVSFSQLMSSCPDRVKVLVQISQLKDHHVSKINPSTLWPPSAWELLEVRLLSDN</sequence>
<evidence type="ECO:0008006" key="3">
    <source>
        <dbReference type="Google" id="ProtNLM"/>
    </source>
</evidence>
<gene>
    <name evidence="1" type="ORF">AMECASPLE_037664</name>
</gene>
<protein>
    <recommendedName>
        <fullName evidence="3">Secreted protein</fullName>
    </recommendedName>
</protein>
<evidence type="ECO:0000313" key="2">
    <source>
        <dbReference type="Proteomes" id="UP001469553"/>
    </source>
</evidence>
<organism evidence="1 2">
    <name type="scientific">Ameca splendens</name>
    <dbReference type="NCBI Taxonomy" id="208324"/>
    <lineage>
        <taxon>Eukaryota</taxon>
        <taxon>Metazoa</taxon>
        <taxon>Chordata</taxon>
        <taxon>Craniata</taxon>
        <taxon>Vertebrata</taxon>
        <taxon>Euteleostomi</taxon>
        <taxon>Actinopterygii</taxon>
        <taxon>Neopterygii</taxon>
        <taxon>Teleostei</taxon>
        <taxon>Neoteleostei</taxon>
        <taxon>Acanthomorphata</taxon>
        <taxon>Ovalentaria</taxon>
        <taxon>Atherinomorphae</taxon>
        <taxon>Cyprinodontiformes</taxon>
        <taxon>Goodeidae</taxon>
        <taxon>Ameca</taxon>
    </lineage>
</organism>
<keyword evidence="2" id="KW-1185">Reference proteome</keyword>
<accession>A0ABV0Y850</accession>
<reference evidence="1 2" key="1">
    <citation type="submission" date="2021-06" db="EMBL/GenBank/DDBJ databases">
        <authorList>
            <person name="Palmer J.M."/>
        </authorList>
    </citation>
    <scope>NUCLEOTIDE SEQUENCE [LARGE SCALE GENOMIC DNA]</scope>
    <source>
        <strain evidence="1 2">AS_MEX2019</strain>
        <tissue evidence="1">Muscle</tissue>
    </source>
</reference>
<dbReference type="EMBL" id="JAHRIP010025299">
    <property type="protein sequence ID" value="MEQ2289871.1"/>
    <property type="molecule type" value="Genomic_DNA"/>
</dbReference>
<dbReference type="Proteomes" id="UP001469553">
    <property type="component" value="Unassembled WGS sequence"/>
</dbReference>
<name>A0ABV0Y850_9TELE</name>
<evidence type="ECO:0000313" key="1">
    <source>
        <dbReference type="EMBL" id="MEQ2289871.1"/>
    </source>
</evidence>
<proteinExistence type="predicted"/>